<dbReference type="Gene3D" id="3.40.720.10">
    <property type="entry name" value="Alkaline Phosphatase, subunit A"/>
    <property type="match status" value="1"/>
</dbReference>
<protein>
    <submittedName>
        <fullName evidence="1">Phosphodiesterase</fullName>
    </submittedName>
</protein>
<reference evidence="1 2" key="1">
    <citation type="submission" date="2013-12" db="EMBL/GenBank/DDBJ databases">
        <authorList>
            <consortium name="DOE Joint Genome Institute"/>
            <person name="Smidt H."/>
            <person name="Huntemann M."/>
            <person name="Han J."/>
            <person name="Chen A."/>
            <person name="Kyrpides N."/>
            <person name="Mavromatis K."/>
            <person name="Markowitz V."/>
            <person name="Palaniappan K."/>
            <person name="Ivanova N."/>
            <person name="Schaumberg A."/>
            <person name="Pati A."/>
            <person name="Liolios K."/>
            <person name="Nordberg H.P."/>
            <person name="Cantor M.N."/>
            <person name="Hua S.X."/>
            <person name="Woyke T."/>
        </authorList>
    </citation>
    <scope>NUCLEOTIDE SEQUENCE [LARGE SCALE GENOMIC DNA]</scope>
    <source>
        <strain evidence="2">DSM 15288</strain>
    </source>
</reference>
<dbReference type="EMBL" id="CP007032">
    <property type="protein sequence ID" value="AHF06828.1"/>
    <property type="molecule type" value="Genomic_DNA"/>
</dbReference>
<dbReference type="HOGENOM" id="CLU_017594_0_0_9"/>
<dbReference type="RefSeq" id="WP_006715491.1">
    <property type="nucleotide sequence ID" value="NZ_CP007032.1"/>
</dbReference>
<proteinExistence type="predicted"/>
<evidence type="ECO:0000313" key="2">
    <source>
        <dbReference type="Proteomes" id="UP000010847"/>
    </source>
</evidence>
<dbReference type="PANTHER" id="PTHR10151:SF120">
    <property type="entry name" value="BIS(5'-ADENOSYL)-TRIPHOSPHATASE"/>
    <property type="match status" value="1"/>
</dbReference>
<dbReference type="OrthoDB" id="9779418at2"/>
<dbReference type="PANTHER" id="PTHR10151">
    <property type="entry name" value="ECTONUCLEOTIDE PYROPHOSPHATASE/PHOSPHODIESTERASE"/>
    <property type="match status" value="1"/>
</dbReference>
<evidence type="ECO:0000313" key="1">
    <source>
        <dbReference type="EMBL" id="AHF06828.1"/>
    </source>
</evidence>
<sequence length="437" mass="50054">MRRMTRYLLVISFDGLSSLDFDYLITLPNFKEFLEKASYARKVYSVYPSLTYPAHATIVTGRYPKNHGIINNTLFQPQREFPDWYWQRKYLKGETLYDEALKKGMKVAGLLWPVTGKSSITYNMPEVLANRSWQNQILVSLLNGSPLYQWTLNQKFGHLRNGVKQPDLDHFTHQSLIYTLREKKPELTLVHYTDLDSMRHYHGFNSTEAQEALKRHDQRLGDILLTLREMQIEKESTIAVLGDHSSLDEDQVIKLNVLLKENGYLEFDAKGRLNNYRAIVKSCDGSAYVYFNPKYPKNPREVKKLLRLLEGFKQETGAIEGIYSSADAIHWGADPQCAFLLEASLGYYFIDQLNGPVLEKIKPEDVGGLHHRTKAAHGYSPFKEGYTTVFIARGQGIREGVVLPEMSLIDEGPTLARLLGFILPKADGRVLDEILEL</sequence>
<keyword evidence="2" id="KW-1185">Reference proteome</keyword>
<dbReference type="InterPro" id="IPR002591">
    <property type="entry name" value="Phosphodiest/P_Trfase"/>
</dbReference>
<dbReference type="Proteomes" id="UP000010847">
    <property type="component" value="Chromosome"/>
</dbReference>
<organism evidence="1 2">
    <name type="scientific">Desulfitobacterium metallireducens DSM 15288</name>
    <dbReference type="NCBI Taxonomy" id="871968"/>
    <lineage>
        <taxon>Bacteria</taxon>
        <taxon>Bacillati</taxon>
        <taxon>Bacillota</taxon>
        <taxon>Clostridia</taxon>
        <taxon>Eubacteriales</taxon>
        <taxon>Desulfitobacteriaceae</taxon>
        <taxon>Desulfitobacterium</taxon>
    </lineage>
</organism>
<dbReference type="GO" id="GO:0016787">
    <property type="term" value="F:hydrolase activity"/>
    <property type="evidence" value="ECO:0007669"/>
    <property type="project" value="UniProtKB-ARBA"/>
</dbReference>
<dbReference type="STRING" id="871968.DESME_06950"/>
<dbReference type="InterPro" id="IPR017850">
    <property type="entry name" value="Alkaline_phosphatase_core_sf"/>
</dbReference>
<name>W0EBC5_9FIRM</name>
<dbReference type="AlphaFoldDB" id="W0EBC5"/>
<dbReference type="KEGG" id="dmt:DESME_06950"/>
<accession>W0EBC5</accession>
<dbReference type="Pfam" id="PF01663">
    <property type="entry name" value="Phosphodiest"/>
    <property type="match status" value="1"/>
</dbReference>
<dbReference type="CDD" id="cd16018">
    <property type="entry name" value="Enpp"/>
    <property type="match status" value="1"/>
</dbReference>
<dbReference type="eggNOG" id="COG1524">
    <property type="taxonomic scope" value="Bacteria"/>
</dbReference>
<dbReference type="SUPFAM" id="SSF53649">
    <property type="entry name" value="Alkaline phosphatase-like"/>
    <property type="match status" value="1"/>
</dbReference>
<gene>
    <name evidence="1" type="ORF">DESME_06950</name>
</gene>